<dbReference type="InterPro" id="IPR011992">
    <property type="entry name" value="EF-hand-dom_pair"/>
</dbReference>
<evidence type="ECO:0000313" key="13">
    <source>
        <dbReference type="Proteomes" id="UP001189429"/>
    </source>
</evidence>
<dbReference type="EMBL" id="CAUYUJ010003348">
    <property type="protein sequence ID" value="CAK0804956.1"/>
    <property type="molecule type" value="Genomic_DNA"/>
</dbReference>
<dbReference type="PROSITE" id="PS00108">
    <property type="entry name" value="PROTEIN_KINASE_ST"/>
    <property type="match status" value="1"/>
</dbReference>
<dbReference type="InterPro" id="IPR011009">
    <property type="entry name" value="Kinase-like_dom_sf"/>
</dbReference>
<evidence type="ECO:0008006" key="14">
    <source>
        <dbReference type="Google" id="ProtNLM"/>
    </source>
</evidence>
<dbReference type="SUPFAM" id="SSF56112">
    <property type="entry name" value="Protein kinase-like (PK-like)"/>
    <property type="match status" value="1"/>
</dbReference>
<dbReference type="SMART" id="SM00054">
    <property type="entry name" value="EFh"/>
    <property type="match status" value="3"/>
</dbReference>
<comment type="caution">
    <text evidence="12">The sequence shown here is derived from an EMBL/GenBank/DDBJ whole genome shotgun (WGS) entry which is preliminary data.</text>
</comment>
<protein>
    <recommendedName>
        <fullName evidence="14">Non-specific serine/threonine protein kinase</fullName>
    </recommendedName>
</protein>
<dbReference type="PROSITE" id="PS50011">
    <property type="entry name" value="PROTEIN_KINASE_DOM"/>
    <property type="match status" value="1"/>
</dbReference>
<dbReference type="PROSITE" id="PS00018">
    <property type="entry name" value="EF_HAND_1"/>
    <property type="match status" value="2"/>
</dbReference>
<dbReference type="CDD" id="cd00051">
    <property type="entry name" value="EFh"/>
    <property type="match status" value="1"/>
</dbReference>
<feature type="domain" description="EF-hand" evidence="11">
    <location>
        <begin position="400"/>
        <end position="435"/>
    </location>
</feature>
<evidence type="ECO:0000256" key="2">
    <source>
        <dbReference type="ARBA" id="ARBA00022527"/>
    </source>
</evidence>
<dbReference type="CDD" id="cd05117">
    <property type="entry name" value="STKc_CAMK"/>
    <property type="match status" value="1"/>
</dbReference>
<dbReference type="PANTHER" id="PTHR24349">
    <property type="entry name" value="SERINE/THREONINE-PROTEIN KINASE"/>
    <property type="match status" value="1"/>
</dbReference>
<dbReference type="InterPro" id="IPR050205">
    <property type="entry name" value="CDPK_Ser/Thr_kinases"/>
</dbReference>
<reference evidence="12" key="1">
    <citation type="submission" date="2023-10" db="EMBL/GenBank/DDBJ databases">
        <authorList>
            <person name="Chen Y."/>
            <person name="Shah S."/>
            <person name="Dougan E. K."/>
            <person name="Thang M."/>
            <person name="Chan C."/>
        </authorList>
    </citation>
    <scope>NUCLEOTIDE SEQUENCE [LARGE SCALE GENOMIC DNA]</scope>
</reference>
<feature type="domain" description="EF-hand" evidence="11">
    <location>
        <begin position="436"/>
        <end position="471"/>
    </location>
</feature>
<dbReference type="Pfam" id="PF13202">
    <property type="entry name" value="EF-hand_5"/>
    <property type="match status" value="1"/>
</dbReference>
<dbReference type="PROSITE" id="PS50222">
    <property type="entry name" value="EF_HAND_2"/>
    <property type="match status" value="3"/>
</dbReference>
<comment type="cofactor">
    <cofactor evidence="1">
        <name>Mg(2+)</name>
        <dbReference type="ChEBI" id="CHEBI:18420"/>
    </cofactor>
</comment>
<evidence type="ECO:0000256" key="7">
    <source>
        <dbReference type="ARBA" id="ARBA00022840"/>
    </source>
</evidence>
<dbReference type="InterPro" id="IPR002048">
    <property type="entry name" value="EF_hand_dom"/>
</dbReference>
<evidence type="ECO:0000256" key="3">
    <source>
        <dbReference type="ARBA" id="ARBA00022679"/>
    </source>
</evidence>
<feature type="domain" description="Protein kinase" evidence="10">
    <location>
        <begin position="43"/>
        <end position="301"/>
    </location>
</feature>
<dbReference type="Pfam" id="PF00069">
    <property type="entry name" value="Pkinase"/>
    <property type="match status" value="1"/>
</dbReference>
<comment type="similarity">
    <text evidence="8">Belongs to the protein kinase superfamily. Ser/Thr protein kinase family. CDPK subfamily.</text>
</comment>
<keyword evidence="5" id="KW-0418">Kinase</keyword>
<dbReference type="Gene3D" id="1.10.510.10">
    <property type="entry name" value="Transferase(Phosphotransferase) domain 1"/>
    <property type="match status" value="1"/>
</dbReference>
<dbReference type="InterPro" id="IPR017441">
    <property type="entry name" value="Protein_kinase_ATP_BS"/>
</dbReference>
<keyword evidence="4 9" id="KW-0547">Nucleotide-binding</keyword>
<dbReference type="Pfam" id="PF13499">
    <property type="entry name" value="EF-hand_7"/>
    <property type="match status" value="1"/>
</dbReference>
<dbReference type="Gene3D" id="3.30.200.20">
    <property type="entry name" value="Phosphorylase Kinase, domain 1"/>
    <property type="match status" value="1"/>
</dbReference>
<keyword evidence="3" id="KW-0808">Transferase</keyword>
<keyword evidence="13" id="KW-1185">Reference proteome</keyword>
<evidence type="ECO:0000259" key="10">
    <source>
        <dbReference type="PROSITE" id="PS50011"/>
    </source>
</evidence>
<evidence type="ECO:0000256" key="5">
    <source>
        <dbReference type="ARBA" id="ARBA00022777"/>
    </source>
</evidence>
<keyword evidence="2" id="KW-0723">Serine/threonine-protein kinase</keyword>
<keyword evidence="7 9" id="KW-0067">ATP-binding</keyword>
<evidence type="ECO:0000256" key="8">
    <source>
        <dbReference type="ARBA" id="ARBA00024334"/>
    </source>
</evidence>
<accession>A0ABN9QJD2</accession>
<evidence type="ECO:0000256" key="6">
    <source>
        <dbReference type="ARBA" id="ARBA00022837"/>
    </source>
</evidence>
<feature type="binding site" evidence="9">
    <location>
        <position position="72"/>
    </location>
    <ligand>
        <name>ATP</name>
        <dbReference type="ChEBI" id="CHEBI:30616"/>
    </ligand>
</feature>
<keyword evidence="6" id="KW-0106">Calcium</keyword>
<evidence type="ECO:0000256" key="1">
    <source>
        <dbReference type="ARBA" id="ARBA00001946"/>
    </source>
</evidence>
<feature type="domain" description="EF-hand" evidence="11">
    <location>
        <begin position="368"/>
        <end position="398"/>
    </location>
</feature>
<dbReference type="InterPro" id="IPR008271">
    <property type="entry name" value="Ser/Thr_kinase_AS"/>
</dbReference>
<evidence type="ECO:0000256" key="4">
    <source>
        <dbReference type="ARBA" id="ARBA00022741"/>
    </source>
</evidence>
<dbReference type="Gene3D" id="1.10.238.10">
    <property type="entry name" value="EF-hand"/>
    <property type="match status" value="2"/>
</dbReference>
<name>A0ABN9QJD2_9DINO</name>
<evidence type="ECO:0000259" key="11">
    <source>
        <dbReference type="PROSITE" id="PS50222"/>
    </source>
</evidence>
<evidence type="ECO:0000256" key="9">
    <source>
        <dbReference type="PROSITE-ProRule" id="PRU10141"/>
    </source>
</evidence>
<sequence length="504" mass="55712">MGACTSVPRISHVNHELSGVTKKQQSECVQVSKSRSIHEAYSFRDTQKLGQGGYGAVYRATQRATGTERAVKRMSSRTPHQSSRCMREVSIMNAVDHPNIVKLVETFQDSRNTYLVVELCRGGDLLSRMVAYGGSFSEQNTAMVLQQIFRGTLYLHQCSIAHRDLKPDNLLFANDVPVHGNTVKIIDFGLARTCNEGQILMTKVGTPIYVAPEVLAGRGYDKQCDNWSTGIVAHVLLCGYPPFRGRSDESILRKVARGRIDFVPKHWARVSPSAQALVSRLLSPDPWRRPTAALALRDDWLRHGAEADAERAILAARTREVSGGEDAPPVIPCGLVENLRRFRSRDVFSKAVLHVVAGLLDDAEVCPLRSAFLALDVDGDGRLSPTELRAGLARSGLGDLSERELREILDGVDVNGNGTIEYTEFLASTVDMSKCWEEGMCQHVFDVFDWDGDGRISRQDLISVVQNRRLSEAMGVESQAIVDALDSSGDVNLNLTEFKRMVSR</sequence>
<dbReference type="InterPro" id="IPR018247">
    <property type="entry name" value="EF_Hand_1_Ca_BS"/>
</dbReference>
<dbReference type="InterPro" id="IPR000719">
    <property type="entry name" value="Prot_kinase_dom"/>
</dbReference>
<dbReference type="SMART" id="SM00220">
    <property type="entry name" value="S_TKc"/>
    <property type="match status" value="1"/>
</dbReference>
<proteinExistence type="inferred from homology"/>
<dbReference type="Proteomes" id="UP001189429">
    <property type="component" value="Unassembled WGS sequence"/>
</dbReference>
<organism evidence="12 13">
    <name type="scientific">Prorocentrum cordatum</name>
    <dbReference type="NCBI Taxonomy" id="2364126"/>
    <lineage>
        <taxon>Eukaryota</taxon>
        <taxon>Sar</taxon>
        <taxon>Alveolata</taxon>
        <taxon>Dinophyceae</taxon>
        <taxon>Prorocentrales</taxon>
        <taxon>Prorocentraceae</taxon>
        <taxon>Prorocentrum</taxon>
    </lineage>
</organism>
<dbReference type="SUPFAM" id="SSF47473">
    <property type="entry name" value="EF-hand"/>
    <property type="match status" value="1"/>
</dbReference>
<dbReference type="PROSITE" id="PS00107">
    <property type="entry name" value="PROTEIN_KINASE_ATP"/>
    <property type="match status" value="1"/>
</dbReference>
<evidence type="ECO:0000313" key="12">
    <source>
        <dbReference type="EMBL" id="CAK0804956.1"/>
    </source>
</evidence>
<gene>
    <name evidence="12" type="ORF">PCOR1329_LOCUS11622</name>
</gene>